<name>Q1Z0Y2_9GAMM</name>
<dbReference type="HOGENOM" id="CLU_3426647_0_0_6"/>
<comment type="caution">
    <text evidence="1">The sequence shown here is derived from an EMBL/GenBank/DDBJ whole genome shotgun (WGS) entry which is preliminary data.</text>
</comment>
<dbReference type="EMBL" id="AAPH01000024">
    <property type="protein sequence ID" value="EAS42137.1"/>
    <property type="molecule type" value="Genomic_DNA"/>
</dbReference>
<evidence type="ECO:0000313" key="2">
    <source>
        <dbReference type="Proteomes" id="UP000003789"/>
    </source>
</evidence>
<dbReference type="AlphaFoldDB" id="Q1Z0Y2"/>
<dbReference type="GO" id="GO:0050578">
    <property type="term" value="F:(2R)-2-hydroxyacid dehydrogenase (NADP+) activity"/>
    <property type="evidence" value="ECO:0007669"/>
    <property type="project" value="UniProtKB-EC"/>
</dbReference>
<sequence length="21" mass="2464">MKEVHGGINIMDIILMDKDYQ</sequence>
<accession>Q1Z0Y2</accession>
<reference evidence="1 2" key="1">
    <citation type="submission" date="2006-03" db="EMBL/GenBank/DDBJ databases">
        <authorList>
            <person name="Bartlett D.H."/>
            <person name="Valle G."/>
            <person name="Lauro F.M."/>
            <person name="Vezzi A."/>
            <person name="Simonato F."/>
            <person name="Eloe E."/>
            <person name="Vitulo N."/>
            <person name="Stratton T.K."/>
            <person name="D'angelo M."/>
            <person name="Ferriera S."/>
            <person name="Johnson J."/>
            <person name="Kravitz S."/>
            <person name="Beeson K."/>
            <person name="Sutton G."/>
            <person name="Rogers Y."/>
            <person name="Friedman R."/>
            <person name="Frazier M."/>
            <person name="Venter J.C."/>
        </authorList>
    </citation>
    <scope>NUCLEOTIDE SEQUENCE [LARGE SCALE GENOMIC DNA]</scope>
    <source>
        <strain evidence="1 2">3TCK</strain>
    </source>
</reference>
<dbReference type="EC" id="1.1.1.272" evidence="1"/>
<keyword evidence="1" id="KW-0560">Oxidoreductase</keyword>
<evidence type="ECO:0000313" key="1">
    <source>
        <dbReference type="EMBL" id="EAS42137.1"/>
    </source>
</evidence>
<dbReference type="Proteomes" id="UP000003789">
    <property type="component" value="Unassembled WGS sequence"/>
</dbReference>
<gene>
    <name evidence="1" type="ORF">P3TCK_16899</name>
</gene>
<protein>
    <submittedName>
        <fullName evidence="1">D-lactate dehydrogenase</fullName>
        <ecNumber evidence="1">1.1.1.272</ecNumber>
    </submittedName>
</protein>
<proteinExistence type="predicted"/>
<organism evidence="1 2">
    <name type="scientific">Photobacterium profundum 3TCK</name>
    <dbReference type="NCBI Taxonomy" id="314280"/>
    <lineage>
        <taxon>Bacteria</taxon>
        <taxon>Pseudomonadati</taxon>
        <taxon>Pseudomonadota</taxon>
        <taxon>Gammaproteobacteria</taxon>
        <taxon>Vibrionales</taxon>
        <taxon>Vibrionaceae</taxon>
        <taxon>Photobacterium</taxon>
    </lineage>
</organism>